<feature type="compositionally biased region" description="Basic and acidic residues" evidence="7">
    <location>
        <begin position="412"/>
        <end position="422"/>
    </location>
</feature>
<feature type="repeat" description="TPR" evidence="6">
    <location>
        <begin position="224"/>
        <end position="257"/>
    </location>
</feature>
<evidence type="ECO:0000256" key="2">
    <source>
        <dbReference type="ARBA" id="ARBA00008402"/>
    </source>
</evidence>
<dbReference type="PROSITE" id="PS50005">
    <property type="entry name" value="TPR"/>
    <property type="match status" value="1"/>
</dbReference>
<dbReference type="GO" id="GO:0005654">
    <property type="term" value="C:nucleoplasm"/>
    <property type="evidence" value="ECO:0007669"/>
    <property type="project" value="TreeGrafter"/>
</dbReference>
<feature type="region of interest" description="Disordered" evidence="7">
    <location>
        <begin position="396"/>
        <end position="455"/>
    </location>
</feature>
<keyword evidence="10" id="KW-1185">Reference proteome</keyword>
<evidence type="ECO:0000256" key="4">
    <source>
        <dbReference type="ARBA" id="ARBA00022803"/>
    </source>
</evidence>
<dbReference type="Pfam" id="PF10516">
    <property type="entry name" value="SHNi-TPR"/>
    <property type="match status" value="1"/>
</dbReference>
<feature type="region of interest" description="Disordered" evidence="7">
    <location>
        <begin position="1"/>
        <end position="20"/>
    </location>
</feature>
<dbReference type="InterPro" id="IPR011990">
    <property type="entry name" value="TPR-like_helical_dom_sf"/>
</dbReference>
<organism evidence="9 10">
    <name type="scientific">Rhodotorula diobovata</name>
    <dbReference type="NCBI Taxonomy" id="5288"/>
    <lineage>
        <taxon>Eukaryota</taxon>
        <taxon>Fungi</taxon>
        <taxon>Dikarya</taxon>
        <taxon>Basidiomycota</taxon>
        <taxon>Pucciniomycotina</taxon>
        <taxon>Microbotryomycetes</taxon>
        <taxon>Sporidiobolales</taxon>
        <taxon>Sporidiobolaceae</taxon>
        <taxon>Rhodotorula</taxon>
    </lineage>
</organism>
<dbReference type="SUPFAM" id="SSF48452">
    <property type="entry name" value="TPR-like"/>
    <property type="match status" value="1"/>
</dbReference>
<comment type="similarity">
    <text evidence="2">Belongs to the NASP family.</text>
</comment>
<dbReference type="AlphaFoldDB" id="A0A5C5G5J2"/>
<evidence type="ECO:0000256" key="7">
    <source>
        <dbReference type="SAM" id="MobiDB-lite"/>
    </source>
</evidence>
<keyword evidence="5" id="KW-0539">Nucleus</keyword>
<dbReference type="GO" id="GO:0006335">
    <property type="term" value="P:DNA replication-dependent chromatin assembly"/>
    <property type="evidence" value="ECO:0007669"/>
    <property type="project" value="TreeGrafter"/>
</dbReference>
<name>A0A5C5G5J2_9BASI</name>
<dbReference type="GO" id="GO:0034080">
    <property type="term" value="P:CENP-A containing chromatin assembly"/>
    <property type="evidence" value="ECO:0007669"/>
    <property type="project" value="TreeGrafter"/>
</dbReference>
<comment type="caution">
    <text evidence="9">The sequence shown here is derived from an EMBL/GenBank/DDBJ whole genome shotgun (WGS) entry which is preliminary data.</text>
</comment>
<sequence length="455" mass="47456">MAESAPVYSSSTTTTTAGQPDHLAHGIRALALKQWPRACDHLALAVQHATDKNGELSPDNVDALVLYGKALIGSAIAQGDALGGAAPKDDVPAPSSAAGPSGAWATASGPSSSSAAAGPSNPKFHFGGDAEDEDEDEGPDGDAEQQDEGEGDGDEGEGEDGGAPGGADREDDLESAFQVLDLARAIVQREVDGVEGALERAVEGEADTRGELEMRTKAKKERLAEVHRLLGDVWTESEKFDSAVEEYTSALTLLSRVLEAHDRALSELHMLIALALDFVPNATAQAVSHAEKAKDVLLLRLAELEKVAEGERDDKAKREIDDIKGLLGDVDMKIEDLRTVPTAPAPTAADSALEALLRQSQGVVAQQAATGSVNDLSGLVKRKKKAPVAAADKVVEEEVKPEVQEGEGPKGGAEENMVRVKEEEADTAAAAAKRKAQDAPAVEEGAAAKKAKVEE</sequence>
<evidence type="ECO:0000256" key="3">
    <source>
        <dbReference type="ARBA" id="ARBA00022737"/>
    </source>
</evidence>
<accession>A0A5C5G5J2</accession>
<comment type="subcellular location">
    <subcellularLocation>
        <location evidence="1">Nucleus</location>
    </subcellularLocation>
</comment>
<feature type="domain" description="Tetratricopeptide SHNi-TPR" evidence="8">
    <location>
        <begin position="224"/>
        <end position="260"/>
    </location>
</feature>
<keyword evidence="3" id="KW-0677">Repeat</keyword>
<dbReference type="GO" id="GO:0042393">
    <property type="term" value="F:histone binding"/>
    <property type="evidence" value="ECO:0007669"/>
    <property type="project" value="TreeGrafter"/>
</dbReference>
<evidence type="ECO:0000256" key="5">
    <source>
        <dbReference type="ARBA" id="ARBA00023242"/>
    </source>
</evidence>
<feature type="compositionally biased region" description="Low complexity" evidence="7">
    <location>
        <begin position="92"/>
        <end position="120"/>
    </location>
</feature>
<feature type="region of interest" description="Disordered" evidence="7">
    <location>
        <begin position="84"/>
        <end position="170"/>
    </location>
</feature>
<proteinExistence type="inferred from homology"/>
<evidence type="ECO:0000256" key="6">
    <source>
        <dbReference type="PROSITE-ProRule" id="PRU00339"/>
    </source>
</evidence>
<protein>
    <recommendedName>
        <fullName evidence="8">Tetratricopeptide SHNi-TPR domain-containing protein</fullName>
    </recommendedName>
</protein>
<evidence type="ECO:0000259" key="8">
    <source>
        <dbReference type="Pfam" id="PF10516"/>
    </source>
</evidence>
<evidence type="ECO:0000313" key="9">
    <source>
        <dbReference type="EMBL" id="TNY24383.1"/>
    </source>
</evidence>
<dbReference type="InterPro" id="IPR019734">
    <property type="entry name" value="TPR_rpt"/>
</dbReference>
<evidence type="ECO:0000313" key="10">
    <source>
        <dbReference type="Proteomes" id="UP000311382"/>
    </source>
</evidence>
<dbReference type="PANTHER" id="PTHR15081:SF1">
    <property type="entry name" value="NUCLEAR AUTOANTIGENIC SPERM PROTEIN"/>
    <property type="match status" value="1"/>
</dbReference>
<feature type="compositionally biased region" description="Acidic residues" evidence="7">
    <location>
        <begin position="129"/>
        <end position="160"/>
    </location>
</feature>
<dbReference type="InterPro" id="IPR051730">
    <property type="entry name" value="NASP-like"/>
</dbReference>
<dbReference type="EMBL" id="SOZI01000003">
    <property type="protein sequence ID" value="TNY24383.1"/>
    <property type="molecule type" value="Genomic_DNA"/>
</dbReference>
<evidence type="ECO:0000256" key="1">
    <source>
        <dbReference type="ARBA" id="ARBA00004123"/>
    </source>
</evidence>
<keyword evidence="4 6" id="KW-0802">TPR repeat</keyword>
<dbReference type="Gene3D" id="1.25.40.10">
    <property type="entry name" value="Tetratricopeptide repeat domain"/>
    <property type="match status" value="1"/>
</dbReference>
<dbReference type="Proteomes" id="UP000311382">
    <property type="component" value="Unassembled WGS sequence"/>
</dbReference>
<dbReference type="InterPro" id="IPR019544">
    <property type="entry name" value="Tetratricopeptide_SHNi-TPR_dom"/>
</dbReference>
<dbReference type="OrthoDB" id="5587616at2759"/>
<dbReference type="STRING" id="5288.A0A5C5G5J2"/>
<dbReference type="PANTHER" id="PTHR15081">
    <property type="entry name" value="NUCLEAR AUTOANTIGENIC SPERM PROTEIN NASP -RELATED"/>
    <property type="match status" value="1"/>
</dbReference>
<feature type="compositionally biased region" description="Polar residues" evidence="7">
    <location>
        <begin position="7"/>
        <end position="18"/>
    </location>
</feature>
<reference evidence="9 10" key="1">
    <citation type="submission" date="2019-03" db="EMBL/GenBank/DDBJ databases">
        <title>Rhodosporidium diobovatum UCD-FST 08-225 genome sequencing, assembly, and annotation.</title>
        <authorList>
            <person name="Fakankun I.U."/>
            <person name="Fristensky B."/>
            <person name="Levin D.B."/>
        </authorList>
    </citation>
    <scope>NUCLEOTIDE SEQUENCE [LARGE SCALE GENOMIC DNA]</scope>
    <source>
        <strain evidence="9 10">UCD-FST 08-225</strain>
    </source>
</reference>
<gene>
    <name evidence="9" type="ORF">DMC30DRAFT_443557</name>
</gene>